<name>A0ABW2SMX9_9ACTO</name>
<evidence type="ECO:0008006" key="3">
    <source>
        <dbReference type="Google" id="ProtNLM"/>
    </source>
</evidence>
<evidence type="ECO:0000313" key="2">
    <source>
        <dbReference type="Proteomes" id="UP001596527"/>
    </source>
</evidence>
<keyword evidence="2" id="KW-1185">Reference proteome</keyword>
<organism evidence="1 2">
    <name type="scientific">Schaalia naturae</name>
    <dbReference type="NCBI Taxonomy" id="635203"/>
    <lineage>
        <taxon>Bacteria</taxon>
        <taxon>Bacillati</taxon>
        <taxon>Actinomycetota</taxon>
        <taxon>Actinomycetes</taxon>
        <taxon>Actinomycetales</taxon>
        <taxon>Actinomycetaceae</taxon>
        <taxon>Schaalia</taxon>
    </lineage>
</organism>
<gene>
    <name evidence="1" type="ORF">ACFQWG_09910</name>
</gene>
<dbReference type="RefSeq" id="WP_380974879.1">
    <property type="nucleotide sequence ID" value="NZ_JBHTEF010000001.1"/>
</dbReference>
<proteinExistence type="predicted"/>
<dbReference type="EMBL" id="JBHTEF010000001">
    <property type="protein sequence ID" value="MFC7581507.1"/>
    <property type="molecule type" value="Genomic_DNA"/>
</dbReference>
<dbReference type="Proteomes" id="UP001596527">
    <property type="component" value="Unassembled WGS sequence"/>
</dbReference>
<sequence>MLLFPYPTKDLARIEVQRDPVCARMREAEQSALIDGAWGFGRVAGRTWLPAGEASAAAWEVAVQEVGARVRHDDRGLAAWGGFVGEYDPSTATIVLHEGALRQWEEETGIDRTAARRIALAHEFFHHLDCSGRVLPWSSVRMPDRRLTRLIPSRGRPRGVLEACAHGFASIALDPGEAG</sequence>
<protein>
    <recommendedName>
        <fullName evidence="3">NUDIX hydrolase</fullName>
    </recommendedName>
</protein>
<reference evidence="2" key="1">
    <citation type="journal article" date="2019" name="Int. J. Syst. Evol. Microbiol.">
        <title>The Global Catalogue of Microorganisms (GCM) 10K type strain sequencing project: providing services to taxonomists for standard genome sequencing and annotation.</title>
        <authorList>
            <consortium name="The Broad Institute Genomics Platform"/>
            <consortium name="The Broad Institute Genome Sequencing Center for Infectious Disease"/>
            <person name="Wu L."/>
            <person name="Ma J."/>
        </authorList>
    </citation>
    <scope>NUCLEOTIDE SEQUENCE [LARGE SCALE GENOMIC DNA]</scope>
    <source>
        <strain evidence="2">CCUG 56698</strain>
    </source>
</reference>
<comment type="caution">
    <text evidence="1">The sequence shown here is derived from an EMBL/GenBank/DDBJ whole genome shotgun (WGS) entry which is preliminary data.</text>
</comment>
<accession>A0ABW2SMX9</accession>
<evidence type="ECO:0000313" key="1">
    <source>
        <dbReference type="EMBL" id="MFC7581507.1"/>
    </source>
</evidence>